<gene>
    <name evidence="4" type="ORF">NLS_LOCUS4845</name>
</gene>
<dbReference type="Proteomes" id="UP000277928">
    <property type="component" value="Unassembled WGS sequence"/>
</dbReference>
<feature type="region of interest" description="Disordered" evidence="2">
    <location>
        <begin position="292"/>
        <end position="416"/>
    </location>
</feature>
<sequence>MELDAREKAYRSAIVTALVVATLPTVAFIALAPAVNQHISSVNHQLQSDLFFCEEIALNFYNNVTTSANKKDYREARNESGGVVELNAIFEYLNCPQNLEKCHKRWLQQHSRKVRSPPVKMQEEVLPIAATFLPNYSSPSSDAGDEVTAEDIDESEEVMTMAAISRVEGSPSAIPPHSVDVVVATEFASAVEVATRPAQVGHFHHRFISSAKNYLQKLSATYAPATRTVQDSMSRDEQKCRCSASPGPKGLPGRKGLKGAPGTRGAPGYPARMPCEPPVDLKKICADPCPVGKQGKQGPTGPPGDKGAVGIPGVPGKNGKDGKTGPPGPRGPPGIPGLDGDVGEPGVDATPTPFIPGPSGPGGEVGPVGPPGPRGMPGIDGPPGPTGKRGPPGEDGLPGNRGSPGLPGPVGKVGPDGNIGVCPTYCATDGGVFFVKPPEWFGD</sequence>
<evidence type="ECO:0008006" key="6">
    <source>
        <dbReference type="Google" id="ProtNLM"/>
    </source>
</evidence>
<dbReference type="AlphaFoldDB" id="A0A3P6SWU7"/>
<feature type="compositionally biased region" description="Low complexity" evidence="2">
    <location>
        <begin position="292"/>
        <end position="306"/>
    </location>
</feature>
<feature type="region of interest" description="Disordered" evidence="2">
    <location>
        <begin position="229"/>
        <end position="271"/>
    </location>
</feature>
<accession>A0A3P6SWU7</accession>
<feature type="compositionally biased region" description="Pro residues" evidence="2">
    <location>
        <begin position="326"/>
        <end position="335"/>
    </location>
</feature>
<protein>
    <recommendedName>
        <fullName evidence="6">Nematode cuticle collagen N-terminal domain-containing protein</fullName>
    </recommendedName>
</protein>
<dbReference type="Pfam" id="PF01391">
    <property type="entry name" value="Collagen"/>
    <property type="match status" value="2"/>
</dbReference>
<dbReference type="OMA" id="PCPVGKQ"/>
<evidence type="ECO:0000256" key="3">
    <source>
        <dbReference type="SAM" id="Phobius"/>
    </source>
</evidence>
<reference evidence="4 5" key="1">
    <citation type="submission" date="2018-08" db="EMBL/GenBank/DDBJ databases">
        <authorList>
            <person name="Laetsch R D."/>
            <person name="Stevens L."/>
            <person name="Kumar S."/>
            <person name="Blaxter L. M."/>
        </authorList>
    </citation>
    <scope>NUCLEOTIDE SEQUENCE [LARGE SCALE GENOMIC DNA]</scope>
</reference>
<dbReference type="STRING" id="42156.A0A3P6SWU7"/>
<proteinExistence type="predicted"/>
<feature type="compositionally biased region" description="Pro residues" evidence="2">
    <location>
        <begin position="368"/>
        <end position="385"/>
    </location>
</feature>
<keyword evidence="5" id="KW-1185">Reference proteome</keyword>
<name>A0A3P6SWU7_LITSI</name>
<keyword evidence="3" id="KW-0812">Transmembrane</keyword>
<keyword evidence="3" id="KW-0472">Membrane</keyword>
<dbReference type="InterPro" id="IPR008160">
    <property type="entry name" value="Collagen"/>
</dbReference>
<dbReference type="EMBL" id="UYRX01000330">
    <property type="protein sequence ID" value="VDK80292.1"/>
    <property type="molecule type" value="Genomic_DNA"/>
</dbReference>
<organism evidence="4 5">
    <name type="scientific">Litomosoides sigmodontis</name>
    <name type="common">Filarial nematode worm</name>
    <dbReference type="NCBI Taxonomy" id="42156"/>
    <lineage>
        <taxon>Eukaryota</taxon>
        <taxon>Metazoa</taxon>
        <taxon>Ecdysozoa</taxon>
        <taxon>Nematoda</taxon>
        <taxon>Chromadorea</taxon>
        <taxon>Rhabditida</taxon>
        <taxon>Spirurina</taxon>
        <taxon>Spiruromorpha</taxon>
        <taxon>Filarioidea</taxon>
        <taxon>Onchocercidae</taxon>
        <taxon>Litomosoides</taxon>
    </lineage>
</organism>
<keyword evidence="3" id="KW-1133">Transmembrane helix</keyword>
<evidence type="ECO:0000256" key="2">
    <source>
        <dbReference type="SAM" id="MobiDB-lite"/>
    </source>
</evidence>
<dbReference type="OrthoDB" id="10037288at2759"/>
<evidence type="ECO:0000313" key="5">
    <source>
        <dbReference type="Proteomes" id="UP000277928"/>
    </source>
</evidence>
<feature type="transmembrane region" description="Helical" evidence="3">
    <location>
        <begin position="12"/>
        <end position="35"/>
    </location>
</feature>
<evidence type="ECO:0000256" key="1">
    <source>
        <dbReference type="ARBA" id="ARBA00022737"/>
    </source>
</evidence>
<keyword evidence="1" id="KW-0677">Repeat</keyword>
<dbReference type="PANTHER" id="PTHR24637">
    <property type="entry name" value="COLLAGEN"/>
    <property type="match status" value="1"/>
</dbReference>
<dbReference type="PANTHER" id="PTHR24637:SF354">
    <property type="entry name" value="COLLAGEN"/>
    <property type="match status" value="1"/>
</dbReference>
<evidence type="ECO:0000313" key="4">
    <source>
        <dbReference type="EMBL" id="VDK80292.1"/>
    </source>
</evidence>